<dbReference type="PIRSF" id="PIRSF036417">
    <property type="entry name" value="3-ktacl-CoA_syn"/>
    <property type="match status" value="1"/>
</dbReference>
<reference evidence="7" key="1">
    <citation type="submission" date="2024-03" db="EMBL/GenBank/DDBJ databases">
        <authorList>
            <consortium name="ELIXIR-Norway"/>
            <consortium name="Elixir Norway"/>
        </authorList>
    </citation>
    <scope>NUCLEOTIDE SEQUENCE</scope>
</reference>
<dbReference type="Pfam" id="PF08541">
    <property type="entry name" value="ACP_syn_III_C"/>
    <property type="match status" value="1"/>
</dbReference>
<dbReference type="CDD" id="cd00831">
    <property type="entry name" value="CHS_like"/>
    <property type="match status" value="1"/>
</dbReference>
<dbReference type="InterPro" id="IPR016039">
    <property type="entry name" value="Thiolase-like"/>
</dbReference>
<proteinExistence type="inferred from homology"/>
<evidence type="ECO:0000256" key="4">
    <source>
        <dbReference type="PIRNR" id="PIRNR036417"/>
    </source>
</evidence>
<comment type="similarity">
    <text evidence="1 4">Belongs to the thiolase-like superfamily. Chalcone/stilbene synthases family.</text>
</comment>
<feature type="domain" description="Beta-ketoacyl-[acyl-carrier-protein] synthase III C-terminal" evidence="6">
    <location>
        <begin position="439"/>
        <end position="520"/>
    </location>
</feature>
<dbReference type="Proteomes" id="UP001497522">
    <property type="component" value="Chromosome 17"/>
</dbReference>
<dbReference type="Pfam" id="PF08392">
    <property type="entry name" value="FAE1_CUT1_RppA"/>
    <property type="match status" value="1"/>
</dbReference>
<evidence type="ECO:0000313" key="7">
    <source>
        <dbReference type="EMBL" id="CAK9867020.1"/>
    </source>
</evidence>
<dbReference type="PANTHER" id="PTHR31561">
    <property type="entry name" value="3-KETOACYL-COA SYNTHASE"/>
    <property type="match status" value="1"/>
</dbReference>
<dbReference type="InterPro" id="IPR012392">
    <property type="entry name" value="3-ktacl-CoA_syn"/>
</dbReference>
<evidence type="ECO:0000259" key="5">
    <source>
        <dbReference type="Pfam" id="PF08392"/>
    </source>
</evidence>
<dbReference type="InterPro" id="IPR013601">
    <property type="entry name" value="FAE1_typ3_polyketide_synth"/>
</dbReference>
<keyword evidence="2 4" id="KW-0808">Transferase</keyword>
<evidence type="ECO:0000256" key="3">
    <source>
        <dbReference type="ARBA" id="ARBA00023315"/>
    </source>
</evidence>
<comment type="pathway">
    <text evidence="4">Lipid metabolism; fatty acid biosynthesis.</text>
</comment>
<organism evidence="7 8">
    <name type="scientific">Sphagnum jensenii</name>
    <dbReference type="NCBI Taxonomy" id="128206"/>
    <lineage>
        <taxon>Eukaryota</taxon>
        <taxon>Viridiplantae</taxon>
        <taxon>Streptophyta</taxon>
        <taxon>Embryophyta</taxon>
        <taxon>Bryophyta</taxon>
        <taxon>Sphagnophytina</taxon>
        <taxon>Sphagnopsida</taxon>
        <taxon>Sphagnales</taxon>
        <taxon>Sphagnaceae</taxon>
        <taxon>Sphagnum</taxon>
    </lineage>
</organism>
<evidence type="ECO:0000256" key="1">
    <source>
        <dbReference type="ARBA" id="ARBA00005531"/>
    </source>
</evidence>
<dbReference type="InterPro" id="IPR013747">
    <property type="entry name" value="ACP_syn_III_C"/>
</dbReference>
<dbReference type="SUPFAM" id="SSF53901">
    <property type="entry name" value="Thiolase-like"/>
    <property type="match status" value="2"/>
</dbReference>
<evidence type="ECO:0000313" key="8">
    <source>
        <dbReference type="Proteomes" id="UP001497522"/>
    </source>
</evidence>
<dbReference type="EC" id="2.3.1.-" evidence="4"/>
<protein>
    <recommendedName>
        <fullName evidence="4">3-ketoacyl-CoA synthase</fullName>
        <ecNumber evidence="4">2.3.1.-</ecNumber>
    </recommendedName>
</protein>
<keyword evidence="3 4" id="KW-0012">Acyltransferase</keyword>
<keyword evidence="8" id="KW-1185">Reference proteome</keyword>
<evidence type="ECO:0000259" key="6">
    <source>
        <dbReference type="Pfam" id="PF08541"/>
    </source>
</evidence>
<feature type="domain" description="FAE" evidence="5">
    <location>
        <begin position="135"/>
        <end position="422"/>
    </location>
</feature>
<name>A0ABP1AWM5_9BRYO</name>
<accession>A0ABP1AWM5</accession>
<sequence length="561" mass="61887">MLVENSSASHVEAAGVLGDVIIKDERLDGCISSASSWLIAHLKALGSLPKDLGCLALVPLMLVGGSQLLSLLVSHKFLGIVSQLVFWFSSMVELFADSTSLGTSSSRAAVLGSLLLALALMQLVFLTLKKLLDSQRTPTYLLDLALFKPDDSCKVSKDEYLERAKKTGFFLESSIEFQKKVLDLSALGDETYAPPSMLTYPIDASQAAADKDADIAMFAVVDQIFATGIVKPEDVGILVVTCTVFCPVPSLASRVVNRYKLREDIEAYSLGGMGCSTGVLSISLCRDLLKVNKNTHALAVNLEVISGQQGYRGNKRRSMMVTNCLFRWGAAAILLSNKRGDKKKAKYQLMHVVRTHRGADDKSFNCVRSEEDEDGFKGLTLSKDIVPASAVALKTNVTKVAPLILPFTEKLKYVINLIARKVLKMQSVKAYVPDFKTGVDHFCIHPGGKAVIDGMMEHLKLSEWHIEPSRMTLHRWGNTSCSSIWYVLAYMEAKNRVRKGHILWQLALGSGFKCNTAIWKSLRNDQNGPSPNPWLDCIHKYPQPKTTHSNFLEKKKLIKEM</sequence>
<dbReference type="EMBL" id="OZ023718">
    <property type="protein sequence ID" value="CAK9867020.1"/>
    <property type="molecule type" value="Genomic_DNA"/>
</dbReference>
<gene>
    <name evidence="7" type="ORF">CSSPJE1EN2_LOCUS10015</name>
</gene>
<evidence type="ECO:0000256" key="2">
    <source>
        <dbReference type="ARBA" id="ARBA00022679"/>
    </source>
</evidence>
<dbReference type="Gene3D" id="3.40.47.10">
    <property type="match status" value="1"/>
</dbReference>